<dbReference type="InterPro" id="IPR027417">
    <property type="entry name" value="P-loop_NTPase"/>
</dbReference>
<proteinExistence type="inferred from homology"/>
<accession>A0ABZ0JYH4</accession>
<protein>
    <submittedName>
        <fullName evidence="6">ABC transporter ATP-binding protein</fullName>
    </submittedName>
</protein>
<name>A0ABZ0JYH4_9GAMM</name>
<dbReference type="PROSITE" id="PS00211">
    <property type="entry name" value="ABC_TRANSPORTER_1"/>
    <property type="match status" value="1"/>
</dbReference>
<dbReference type="GO" id="GO:0005524">
    <property type="term" value="F:ATP binding"/>
    <property type="evidence" value="ECO:0007669"/>
    <property type="project" value="UniProtKB-KW"/>
</dbReference>
<evidence type="ECO:0000313" key="6">
    <source>
        <dbReference type="EMBL" id="WOT05345.1"/>
    </source>
</evidence>
<dbReference type="InterPro" id="IPR003439">
    <property type="entry name" value="ABC_transporter-like_ATP-bd"/>
</dbReference>
<dbReference type="SMART" id="SM00382">
    <property type="entry name" value="AAA"/>
    <property type="match status" value="1"/>
</dbReference>
<dbReference type="Gene3D" id="3.40.50.300">
    <property type="entry name" value="P-loop containing nucleotide triphosphate hydrolases"/>
    <property type="match status" value="1"/>
</dbReference>
<dbReference type="RefSeq" id="WP_310469608.1">
    <property type="nucleotide sequence ID" value="NZ_CP136522.1"/>
</dbReference>
<comment type="similarity">
    <text evidence="1">Belongs to the ABC transporter superfamily.</text>
</comment>
<dbReference type="Pfam" id="PF00005">
    <property type="entry name" value="ABC_tran"/>
    <property type="match status" value="1"/>
</dbReference>
<dbReference type="EMBL" id="CP136522">
    <property type="protein sequence ID" value="WOT05345.1"/>
    <property type="molecule type" value="Genomic_DNA"/>
</dbReference>
<evidence type="ECO:0000259" key="5">
    <source>
        <dbReference type="PROSITE" id="PS50893"/>
    </source>
</evidence>
<reference evidence="6 7" key="1">
    <citation type="submission" date="2023-10" db="EMBL/GenBank/DDBJ databases">
        <title>Complete genome sequence of Shewanella sp. DAU334.</title>
        <authorList>
            <person name="Lee Y.-S."/>
            <person name="Jeong H.-R."/>
            <person name="Hwang E.-J."/>
            <person name="Choi Y.-L."/>
            <person name="Kim G.-D."/>
        </authorList>
    </citation>
    <scope>NUCLEOTIDE SEQUENCE [LARGE SCALE GENOMIC DNA]</scope>
    <source>
        <strain evidence="6 7">DAU334</strain>
    </source>
</reference>
<dbReference type="InterPro" id="IPR017871">
    <property type="entry name" value="ABC_transporter-like_CS"/>
</dbReference>
<dbReference type="PANTHER" id="PTHR42734:SF17">
    <property type="entry name" value="METAL TRANSPORT SYSTEM ATP-BINDING PROTEIN TM_0124-RELATED"/>
    <property type="match status" value="1"/>
</dbReference>
<evidence type="ECO:0000256" key="1">
    <source>
        <dbReference type="ARBA" id="ARBA00005417"/>
    </source>
</evidence>
<evidence type="ECO:0000256" key="3">
    <source>
        <dbReference type="ARBA" id="ARBA00022741"/>
    </source>
</evidence>
<feature type="domain" description="ABC transporter" evidence="5">
    <location>
        <begin position="4"/>
        <end position="235"/>
    </location>
</feature>
<dbReference type="Proteomes" id="UP001529491">
    <property type="component" value="Chromosome"/>
</dbReference>
<dbReference type="InterPro" id="IPR050153">
    <property type="entry name" value="Metal_Ion_Import_ABC"/>
</dbReference>
<dbReference type="InterPro" id="IPR003593">
    <property type="entry name" value="AAA+_ATPase"/>
</dbReference>
<keyword evidence="3" id="KW-0547">Nucleotide-binding</keyword>
<organism evidence="6 7">
    <name type="scientific">Shewanella youngdeokensis</name>
    <dbReference type="NCBI Taxonomy" id="2999068"/>
    <lineage>
        <taxon>Bacteria</taxon>
        <taxon>Pseudomonadati</taxon>
        <taxon>Pseudomonadota</taxon>
        <taxon>Gammaproteobacteria</taxon>
        <taxon>Alteromonadales</taxon>
        <taxon>Shewanellaceae</taxon>
        <taxon>Shewanella</taxon>
    </lineage>
</organism>
<keyword evidence="2" id="KW-0813">Transport</keyword>
<evidence type="ECO:0000256" key="4">
    <source>
        <dbReference type="ARBA" id="ARBA00022840"/>
    </source>
</evidence>
<gene>
    <name evidence="6" type="ORF">RGE70_00530</name>
</gene>
<keyword evidence="4 6" id="KW-0067">ATP-binding</keyword>
<keyword evidence="7" id="KW-1185">Reference proteome</keyword>
<dbReference type="PROSITE" id="PS50893">
    <property type="entry name" value="ABC_TRANSPORTER_2"/>
    <property type="match status" value="1"/>
</dbReference>
<evidence type="ECO:0000256" key="2">
    <source>
        <dbReference type="ARBA" id="ARBA00022448"/>
    </source>
</evidence>
<evidence type="ECO:0000313" key="7">
    <source>
        <dbReference type="Proteomes" id="UP001529491"/>
    </source>
</evidence>
<dbReference type="SUPFAM" id="SSF52540">
    <property type="entry name" value="P-loop containing nucleoside triphosphate hydrolases"/>
    <property type="match status" value="1"/>
</dbReference>
<dbReference type="PANTHER" id="PTHR42734">
    <property type="entry name" value="METAL TRANSPORT SYSTEM ATP-BINDING PROTEIN TM_0124-RELATED"/>
    <property type="match status" value="1"/>
</dbReference>
<sequence length="241" mass="26990">MAKIIAHDLEMRFGDKTLFTTQELIFQEQQVIHLQGDNGCGKTTLMKLLAGLIKPSQGQVQAIGYSLAPWWRSNNIVGKAIYLHQHPYLFEGSVLYNLTYSFAFSDRDQHQLAARTEQAIEMAELGHLLPQLASSLSGGERQRLAIARAWIIQPKLLMLDEPTSNMDKHSQRLVLQMVTDLKQQGTGILISSHQSCLLTQLCDHAWLINNHKISTTDTIQQVTTPTLAVHINPNMPATNAQ</sequence>
<dbReference type="CDD" id="cd03230">
    <property type="entry name" value="ABC_DR_subfamily_A"/>
    <property type="match status" value="1"/>
</dbReference>